<dbReference type="InterPro" id="IPR027484">
    <property type="entry name" value="PInositol-4-P-5-kinase_N"/>
</dbReference>
<dbReference type="SUPFAM" id="SSF56104">
    <property type="entry name" value="SAICAR synthase-like"/>
    <property type="match status" value="1"/>
</dbReference>
<keyword evidence="6 12" id="KW-0418">Kinase</keyword>
<dbReference type="FunFam" id="3.30.800.10:FF:000010">
    <property type="entry name" value="Putative 1-phosphatidylinositol-3-phosphate 5-kinase FAB1C"/>
    <property type="match status" value="1"/>
</dbReference>
<feature type="region of interest" description="Disordered" evidence="13">
    <location>
        <begin position="1"/>
        <end position="34"/>
    </location>
</feature>
<dbReference type="InterPro" id="IPR027483">
    <property type="entry name" value="PInositol-4-P-4/5-kinase_C_sf"/>
</dbReference>
<protein>
    <recommendedName>
        <fullName evidence="1">1-phosphatidylinositol-3-phosphate 5-kinase</fullName>
        <ecNumber evidence="1">2.7.1.150</ecNumber>
    </recommendedName>
    <alternativeName>
        <fullName evidence="10">Phosphatidylinositol 3-phosphate 5-kinase type III</fullName>
    </alternativeName>
</protein>
<comment type="caution">
    <text evidence="16">The sequence shown here is derived from an EMBL/GenBank/DDBJ whole genome shotgun (WGS) entry which is preliminary data.</text>
</comment>
<keyword evidence="3" id="KW-0479">Metal-binding</keyword>
<keyword evidence="5 11" id="KW-0863">Zinc-finger</keyword>
<dbReference type="Proteomes" id="UP000290289">
    <property type="component" value="Chromosome 16"/>
</dbReference>
<dbReference type="Gene3D" id="3.30.810.10">
    <property type="entry name" value="2-Layer Sandwich"/>
    <property type="match status" value="1"/>
</dbReference>
<feature type="region of interest" description="Disordered" evidence="13">
    <location>
        <begin position="359"/>
        <end position="403"/>
    </location>
</feature>
<dbReference type="InterPro" id="IPR011011">
    <property type="entry name" value="Znf_FYVE_PHD"/>
</dbReference>
<dbReference type="FunFam" id="3.30.810.10:FF:000001">
    <property type="entry name" value="1-phosphatidylinositol 3-phosphate 5-kinase FAB1"/>
    <property type="match status" value="1"/>
</dbReference>
<keyword evidence="4 12" id="KW-0547">Nucleotide-binding</keyword>
<feature type="compositionally biased region" description="Basic and acidic residues" evidence="13">
    <location>
        <begin position="383"/>
        <end position="393"/>
    </location>
</feature>
<feature type="compositionally biased region" description="Polar residues" evidence="13">
    <location>
        <begin position="359"/>
        <end position="379"/>
    </location>
</feature>
<evidence type="ECO:0000256" key="7">
    <source>
        <dbReference type="ARBA" id="ARBA00022833"/>
    </source>
</evidence>
<dbReference type="SUPFAM" id="SSF57903">
    <property type="entry name" value="FYVE/PHD zinc finger"/>
    <property type="match status" value="1"/>
</dbReference>
<dbReference type="SMART" id="SM00330">
    <property type="entry name" value="PIPKc"/>
    <property type="match status" value="1"/>
</dbReference>
<sequence>MIQKRRTSVDAVATGGGVGGGRSGEESGGRRRSDREANAFLEMRVDSGRKGTFSVLLLFLLRLNRPDMLQSIAGCILEDSGIEEVKEFRFEEEEEEEEEEELLLLPCYLLGCCHSMGIPDRSLLDLIDKVRSSISGGASDSRNGCKMCCDCNTNTTGIGSRYHCQSCGRWICGKCIQGSEWDSIKSNDEVGGSTIKYCKFCSLAGLRKEGGRNNSEKVHPSASPQENPEPPSPCCSGETVKCSVDNDESIHGDHFSKILEAHDCSYSPHAVRSMTSLSSHPSPISVHHSISRSDEEEAEDSGKNFCSPLSEYCDDNSDIDLSSVSSRKEFFRSRSLGSHHFDCPSRIYYTSSRVGHSVQQGQEGIPVSQNDGPFGQQNKAVFKRPERGSRDPDITDDCSDDPSVIRSQYEKSQRPLDFENNGLIWYPPPPDDENDEAECNIFSYDDEDDDIGDSGAVFSSSSSLSSMFPAKEKQNEGNKEPLRAVVHGHFRALVSQLLQGEGFMDKGDGDEDWLDIVTTIAWQAANFVKPDTSRGGSMDPGDYVKVKCIASGSPSDSTLIKGVVCTKNIKHKRMTSQYKNPRLLILGGALEYQKIPNKLASFDTLLHQENDHLRMIISKIEALHPNVLLVEKSVSSYAQDYLLEKEISLVLNVKRSLLERIAQCTGALITPSIDDIPKTRLGHCELFRLEKISEQHEPANQFNKKPVKTLMFFEGCPRRLCCTVLLKGACVEELKKIKHVVQYAVFAAYHLSLETSFLADEGATLPKTTLRHPVTIPDRTTADANSVIPNSLALSNSQAVPFTSVQDDNILGLKPEIEGLESLPGHLYHGLDFPVSYGDSVVGTTSSDAYTDDIGNNVILGSSYQYKDINGITVHSSETKDLSQPELQESLPHDWSQHEDNELINSERIDHNQVSSEYFSSADTHQSILVSFSSYCVLKGTVCERSQLLRIKFYGCFDKPLGRYLRDDLFDQTSSCRTCKETAESHLLCYTHQQGNLTINVRRLPSLKLPGERDGKIWMWHRCLRCAHIDGVPPATRRVVMSDAAWGLSFGKFLELSFSNHATANRVATCGHSLQRDCLRYYGFGSMVAFFRYSAIDILSVHLPPSVLEFNGQVQPEWIRKEATELMGKMETIYAEISDVLDCMEEKNRSFGCEMSGTIELQHHILELKDLLKKERNDYIGFLQPAFVETSEPGQMPVVDVLELNRLRRSLLIGSHVWDRQLYSLDSLLKRTPVSMATDEDVSFAHLQELISDPSGKDVSLDYGHEDHVSESSKFQVPPGNDLPTDKEPNVPPLEPSEDVSHHYSRDDEMHSDKEIVNKTSCKGFSSLKSTLSERIDSAWTGTDQLVVKAQPLGTSHLTEVQARAVKHTSQNDDPPLRRLMSPVRVHSFDSALRFRDRIRKGLPPSSLHLSTLRSFHASGDYRSMVRDPVSSVRRTLSQALPREAQKLDSILNSTPSFVSSASQIADGVRLLLSQTSSNDIVVGVYDSEPTSIISYALSSKDYEDWVADNLNEHQAGWSIHESFKEDSAASIFSPWQSFGSMDLDYIHYGNYGSEDASGSMGNLFADAKRSPHLRISFGDESSNGVGKVRFSVTCYFAKQFDSFRKKCCPSEVDFVRSLSRCQRWSAQGGKSNVYFAKSLDDRFIIKQVTKTELESFQEYAPEYFNYLTDSLNSGSPTCLAKVLGMYQVTVKQLKGGKETKMDLMVMENLFFKRNISRVYDLKGSTRSRYNSDTTGVDKVLLDMNLLESLRTQPIFLGSKAKRSLERAVWNDTSFLASVDVMDYSLLVGVDDERKELVLGIIDFMRQYTWDKHLETWVKASGILGGPKNAAPTIISPKQYKKRFRKAMTAYFLTVPDQWSS</sequence>
<evidence type="ECO:0000256" key="12">
    <source>
        <dbReference type="PROSITE-ProRule" id="PRU00781"/>
    </source>
</evidence>
<dbReference type="InterPro" id="IPR017455">
    <property type="entry name" value="Znf_FYVE-rel"/>
</dbReference>
<evidence type="ECO:0000256" key="10">
    <source>
        <dbReference type="ARBA" id="ARBA00077223"/>
    </source>
</evidence>
<evidence type="ECO:0000256" key="2">
    <source>
        <dbReference type="ARBA" id="ARBA00022679"/>
    </source>
</evidence>
<dbReference type="SUPFAM" id="SSF52029">
    <property type="entry name" value="GroEL apical domain-like"/>
    <property type="match status" value="1"/>
</dbReference>
<dbReference type="InterPro" id="IPR044769">
    <property type="entry name" value="PIKfyve_PIPKc"/>
</dbReference>
<feature type="region of interest" description="Disordered" evidence="13">
    <location>
        <begin position="1257"/>
        <end position="1317"/>
    </location>
</feature>
<keyword evidence="7" id="KW-0862">Zinc</keyword>
<evidence type="ECO:0000256" key="5">
    <source>
        <dbReference type="ARBA" id="ARBA00022771"/>
    </source>
</evidence>
<reference evidence="16 17" key="1">
    <citation type="submission" date="2018-10" db="EMBL/GenBank/DDBJ databases">
        <title>A high-quality apple genome assembly.</title>
        <authorList>
            <person name="Hu J."/>
        </authorList>
    </citation>
    <scope>NUCLEOTIDE SEQUENCE [LARGE SCALE GENOMIC DNA]</scope>
    <source>
        <strain evidence="17">cv. HFTH1</strain>
        <tissue evidence="16">Young leaf</tissue>
    </source>
</reference>
<evidence type="ECO:0000256" key="3">
    <source>
        <dbReference type="ARBA" id="ARBA00022723"/>
    </source>
</evidence>
<feature type="region of interest" description="Disordered" evidence="13">
    <location>
        <begin position="275"/>
        <end position="303"/>
    </location>
</feature>
<name>A0A498HMX0_MALDO</name>
<evidence type="ECO:0000256" key="9">
    <source>
        <dbReference type="ARBA" id="ARBA00023464"/>
    </source>
</evidence>
<evidence type="ECO:0000256" key="13">
    <source>
        <dbReference type="SAM" id="MobiDB-lite"/>
    </source>
</evidence>
<dbReference type="PROSITE" id="PS50178">
    <property type="entry name" value="ZF_FYVE"/>
    <property type="match status" value="1"/>
</dbReference>
<dbReference type="PROSITE" id="PS51455">
    <property type="entry name" value="PIPK"/>
    <property type="match status" value="1"/>
</dbReference>
<evidence type="ECO:0000256" key="6">
    <source>
        <dbReference type="ARBA" id="ARBA00022777"/>
    </source>
</evidence>
<feature type="region of interest" description="Disordered" evidence="13">
    <location>
        <begin position="210"/>
        <end position="234"/>
    </location>
</feature>
<dbReference type="InterPro" id="IPR002498">
    <property type="entry name" value="PInositol-4-P-4/5-kinase_core"/>
</dbReference>
<evidence type="ECO:0000256" key="11">
    <source>
        <dbReference type="PROSITE-ProRule" id="PRU00091"/>
    </source>
</evidence>
<dbReference type="GO" id="GO:0010008">
    <property type="term" value="C:endosome membrane"/>
    <property type="evidence" value="ECO:0007669"/>
    <property type="project" value="TreeGrafter"/>
</dbReference>
<dbReference type="Pfam" id="PF01504">
    <property type="entry name" value="PIP5K"/>
    <property type="match status" value="1"/>
</dbReference>
<dbReference type="GO" id="GO:0046854">
    <property type="term" value="P:phosphatidylinositol phosphate biosynthetic process"/>
    <property type="evidence" value="ECO:0007669"/>
    <property type="project" value="TreeGrafter"/>
</dbReference>
<dbReference type="Pfam" id="PF00118">
    <property type="entry name" value="Cpn60_TCP1"/>
    <property type="match status" value="1"/>
</dbReference>
<evidence type="ECO:0000256" key="1">
    <source>
        <dbReference type="ARBA" id="ARBA00012009"/>
    </source>
</evidence>
<dbReference type="CDD" id="cd17300">
    <property type="entry name" value="PIPKc_PIKfyve"/>
    <property type="match status" value="1"/>
</dbReference>
<feature type="compositionally biased region" description="Basic and acidic residues" evidence="13">
    <location>
        <begin position="23"/>
        <end position="34"/>
    </location>
</feature>
<feature type="compositionally biased region" description="Basic and acidic residues" evidence="13">
    <location>
        <begin position="210"/>
        <end position="219"/>
    </location>
</feature>
<comment type="subunit">
    <text evidence="9">Component of the PI(3,5)P2 regulatory complex at least composed of ATG18, SAC/FIG4, FAB1 and VAC14.</text>
</comment>
<dbReference type="EMBL" id="RDQH01000342">
    <property type="protein sequence ID" value="RXH70263.1"/>
    <property type="molecule type" value="Genomic_DNA"/>
</dbReference>
<evidence type="ECO:0000256" key="8">
    <source>
        <dbReference type="ARBA" id="ARBA00022840"/>
    </source>
</evidence>
<evidence type="ECO:0000313" key="17">
    <source>
        <dbReference type="Proteomes" id="UP000290289"/>
    </source>
</evidence>
<dbReference type="InterPro" id="IPR002423">
    <property type="entry name" value="Cpn60/GroEL/TCP-1"/>
</dbReference>
<dbReference type="Gene3D" id="3.30.800.10">
    <property type="entry name" value="Phosphatidylinositol Phosphate Kinase II Beta"/>
    <property type="match status" value="1"/>
</dbReference>
<dbReference type="PANTHER" id="PTHR45748">
    <property type="entry name" value="1-PHOSPHATIDYLINOSITOL 3-PHOSPHATE 5-KINASE-RELATED"/>
    <property type="match status" value="1"/>
</dbReference>
<keyword evidence="17" id="KW-1185">Reference proteome</keyword>
<keyword evidence="8 12" id="KW-0067">ATP-binding</keyword>
<proteinExistence type="predicted"/>
<dbReference type="PANTHER" id="PTHR45748:SF14">
    <property type="entry name" value="1-PHOSPHATIDYLINOSITOL-3-PHOSPHATE 5-KINASE FAB1C-RELATED"/>
    <property type="match status" value="1"/>
</dbReference>
<dbReference type="GO" id="GO:0005524">
    <property type="term" value="F:ATP binding"/>
    <property type="evidence" value="ECO:0007669"/>
    <property type="project" value="UniProtKB-UniRule"/>
</dbReference>
<dbReference type="FunFam" id="3.50.7.10:FF:000007">
    <property type="entry name" value="1-phosphatidylinositol 3-phosphate 5-kinase isoform X1"/>
    <property type="match status" value="1"/>
</dbReference>
<dbReference type="InterPro" id="IPR027409">
    <property type="entry name" value="GroEL-like_apical_dom_sf"/>
</dbReference>
<dbReference type="EC" id="2.7.1.150" evidence="1"/>
<feature type="compositionally biased region" description="Low complexity" evidence="13">
    <location>
        <begin position="275"/>
        <end position="288"/>
    </location>
</feature>
<dbReference type="GO" id="GO:0008270">
    <property type="term" value="F:zinc ion binding"/>
    <property type="evidence" value="ECO:0007669"/>
    <property type="project" value="UniProtKB-KW"/>
</dbReference>
<keyword evidence="2 12" id="KW-0808">Transferase</keyword>
<evidence type="ECO:0000256" key="4">
    <source>
        <dbReference type="ARBA" id="ARBA00022741"/>
    </source>
</evidence>
<feature type="domain" description="PIPK" evidence="15">
    <location>
        <begin position="1532"/>
        <end position="1852"/>
    </location>
</feature>
<evidence type="ECO:0000313" key="16">
    <source>
        <dbReference type="EMBL" id="RXH70263.1"/>
    </source>
</evidence>
<dbReference type="Gene3D" id="3.50.7.10">
    <property type="entry name" value="GroEL"/>
    <property type="match status" value="1"/>
</dbReference>
<feature type="compositionally biased region" description="Basic and acidic residues" evidence="13">
    <location>
        <begin position="1257"/>
        <end position="1271"/>
    </location>
</feature>
<organism evidence="16 17">
    <name type="scientific">Malus domestica</name>
    <name type="common">Apple</name>
    <name type="synonym">Pyrus malus</name>
    <dbReference type="NCBI Taxonomy" id="3750"/>
    <lineage>
        <taxon>Eukaryota</taxon>
        <taxon>Viridiplantae</taxon>
        <taxon>Streptophyta</taxon>
        <taxon>Embryophyta</taxon>
        <taxon>Tracheophyta</taxon>
        <taxon>Spermatophyta</taxon>
        <taxon>Magnoliopsida</taxon>
        <taxon>eudicotyledons</taxon>
        <taxon>Gunneridae</taxon>
        <taxon>Pentapetalae</taxon>
        <taxon>rosids</taxon>
        <taxon>fabids</taxon>
        <taxon>Rosales</taxon>
        <taxon>Rosaceae</taxon>
        <taxon>Amygdaloideae</taxon>
        <taxon>Maleae</taxon>
        <taxon>Malus</taxon>
    </lineage>
</organism>
<dbReference type="CDD" id="cd00065">
    <property type="entry name" value="FYVE_like_SF"/>
    <property type="match status" value="1"/>
</dbReference>
<evidence type="ECO:0000259" key="15">
    <source>
        <dbReference type="PROSITE" id="PS51455"/>
    </source>
</evidence>
<gene>
    <name evidence="16" type="ORF">DVH24_007519</name>
</gene>
<evidence type="ECO:0000259" key="14">
    <source>
        <dbReference type="PROSITE" id="PS50178"/>
    </source>
</evidence>
<dbReference type="CDD" id="cd03334">
    <property type="entry name" value="Fab1_TCP"/>
    <property type="match status" value="1"/>
</dbReference>
<accession>A0A498HMX0</accession>
<dbReference type="STRING" id="3750.A0A498HMX0"/>
<feature type="compositionally biased region" description="Basic and acidic residues" evidence="13">
    <location>
        <begin position="1299"/>
        <end position="1317"/>
    </location>
</feature>
<feature type="domain" description="FYVE-type" evidence="14">
    <location>
        <begin position="142"/>
        <end position="201"/>
    </location>
</feature>
<dbReference type="GO" id="GO:0000285">
    <property type="term" value="F:1-phosphatidylinositol-3-phosphate 5-kinase activity"/>
    <property type="evidence" value="ECO:0007669"/>
    <property type="project" value="UniProtKB-EC"/>
</dbReference>